<keyword evidence="7" id="KW-1185">Reference proteome</keyword>
<feature type="domain" description="HTH tetR-type" evidence="5">
    <location>
        <begin position="10"/>
        <end position="70"/>
    </location>
</feature>
<proteinExistence type="predicted"/>
<dbReference type="InterPro" id="IPR009057">
    <property type="entry name" value="Homeodomain-like_sf"/>
</dbReference>
<feature type="DNA-binding region" description="H-T-H motif" evidence="4">
    <location>
        <begin position="33"/>
        <end position="52"/>
    </location>
</feature>
<dbReference type="Pfam" id="PF13305">
    <property type="entry name" value="TetR_C_33"/>
    <property type="match status" value="1"/>
</dbReference>
<gene>
    <name evidence="6" type="ORF">D5S18_33470</name>
</gene>
<dbReference type="InterPro" id="IPR025996">
    <property type="entry name" value="MT1864/Rv1816-like_C"/>
</dbReference>
<keyword evidence="1" id="KW-0805">Transcription regulation</keyword>
<dbReference type="EMBL" id="QZFU01000055">
    <property type="protein sequence ID" value="RJO68472.1"/>
    <property type="molecule type" value="Genomic_DNA"/>
</dbReference>
<dbReference type="SUPFAM" id="SSF46689">
    <property type="entry name" value="Homeodomain-like"/>
    <property type="match status" value="1"/>
</dbReference>
<protein>
    <submittedName>
        <fullName evidence="6">TetR/AcrR family transcriptional regulator</fullName>
    </submittedName>
</protein>
<dbReference type="PROSITE" id="PS50977">
    <property type="entry name" value="HTH_TETR_2"/>
    <property type="match status" value="1"/>
</dbReference>
<dbReference type="AlphaFoldDB" id="A0A3A4JWU6"/>
<evidence type="ECO:0000256" key="3">
    <source>
        <dbReference type="ARBA" id="ARBA00023163"/>
    </source>
</evidence>
<name>A0A3A4JWU6_9NOCA</name>
<comment type="caution">
    <text evidence="6">The sequence shown here is derived from an EMBL/GenBank/DDBJ whole genome shotgun (WGS) entry which is preliminary data.</text>
</comment>
<evidence type="ECO:0000259" key="5">
    <source>
        <dbReference type="PROSITE" id="PS50977"/>
    </source>
</evidence>
<dbReference type="Gene3D" id="1.10.357.10">
    <property type="entry name" value="Tetracycline Repressor, domain 2"/>
    <property type="match status" value="1"/>
</dbReference>
<dbReference type="InterPro" id="IPR001647">
    <property type="entry name" value="HTH_TetR"/>
</dbReference>
<dbReference type="Pfam" id="PF00440">
    <property type="entry name" value="TetR_N"/>
    <property type="match status" value="1"/>
</dbReference>
<dbReference type="GO" id="GO:0000976">
    <property type="term" value="F:transcription cis-regulatory region binding"/>
    <property type="evidence" value="ECO:0007669"/>
    <property type="project" value="TreeGrafter"/>
</dbReference>
<dbReference type="PANTHER" id="PTHR30055:SF209">
    <property type="entry name" value="POSSIBLE TRANSCRIPTIONAL REGULATORY PROTEIN (PROBABLY TETR-FAMILY)"/>
    <property type="match status" value="1"/>
</dbReference>
<keyword evidence="2 4" id="KW-0238">DNA-binding</keyword>
<dbReference type="OrthoDB" id="4709966at2"/>
<dbReference type="PANTHER" id="PTHR30055">
    <property type="entry name" value="HTH-TYPE TRANSCRIPTIONAL REGULATOR RUTR"/>
    <property type="match status" value="1"/>
</dbReference>
<reference evidence="6 7" key="1">
    <citation type="submission" date="2018-09" db="EMBL/GenBank/DDBJ databases">
        <title>YIM PH21274 draft genome.</title>
        <authorList>
            <person name="Miao C."/>
        </authorList>
    </citation>
    <scope>NUCLEOTIDE SEQUENCE [LARGE SCALE GENOMIC DNA]</scope>
    <source>
        <strain evidence="6 7">YIM PH 21724</strain>
    </source>
</reference>
<evidence type="ECO:0000256" key="4">
    <source>
        <dbReference type="PROSITE-ProRule" id="PRU00335"/>
    </source>
</evidence>
<dbReference type="InterPro" id="IPR036271">
    <property type="entry name" value="Tet_transcr_reg_TetR-rel_C_sf"/>
</dbReference>
<organism evidence="6 7">
    <name type="scientific">Nocardia panacis</name>
    <dbReference type="NCBI Taxonomy" id="2340916"/>
    <lineage>
        <taxon>Bacteria</taxon>
        <taxon>Bacillati</taxon>
        <taxon>Actinomycetota</taxon>
        <taxon>Actinomycetes</taxon>
        <taxon>Mycobacteriales</taxon>
        <taxon>Nocardiaceae</taxon>
        <taxon>Nocardia</taxon>
    </lineage>
</organism>
<evidence type="ECO:0000256" key="1">
    <source>
        <dbReference type="ARBA" id="ARBA00023015"/>
    </source>
</evidence>
<evidence type="ECO:0000313" key="6">
    <source>
        <dbReference type="EMBL" id="RJO68472.1"/>
    </source>
</evidence>
<sequence length="221" mass="23735">MNRGPREANVGTRDRLIEAGIRLLEQYGPEALQARRIAAEVGASTMAVYTHFNGMGGLMQSVVAEALTRFGAALAAAERSDDPVADFFRMGMAYRDYAMANPQRYRLMFGLTPPWNGCDTDIDITTQGIPGDATFAQLTEIVERMIAAGRLHGDSSVLDLAGRIWALTHGVVMLELAGYFGAGDRAITDILLPASVDLIVGMGDERGRAEQSLHSALSSTA</sequence>
<evidence type="ECO:0000313" key="7">
    <source>
        <dbReference type="Proteomes" id="UP000266677"/>
    </source>
</evidence>
<accession>A0A3A4JWU6</accession>
<dbReference type="Proteomes" id="UP000266677">
    <property type="component" value="Unassembled WGS sequence"/>
</dbReference>
<keyword evidence="3" id="KW-0804">Transcription</keyword>
<dbReference type="InterPro" id="IPR050109">
    <property type="entry name" value="HTH-type_TetR-like_transc_reg"/>
</dbReference>
<dbReference type="SUPFAM" id="SSF48498">
    <property type="entry name" value="Tetracyclin repressor-like, C-terminal domain"/>
    <property type="match status" value="1"/>
</dbReference>
<dbReference type="GO" id="GO:0003700">
    <property type="term" value="F:DNA-binding transcription factor activity"/>
    <property type="evidence" value="ECO:0007669"/>
    <property type="project" value="TreeGrafter"/>
</dbReference>
<evidence type="ECO:0000256" key="2">
    <source>
        <dbReference type="ARBA" id="ARBA00023125"/>
    </source>
</evidence>